<evidence type="ECO:0000313" key="2">
    <source>
        <dbReference type="Proteomes" id="UP001299546"/>
    </source>
</evidence>
<sequence length="145" mass="17054">MTTFTHPITDRRAGRPQLHWTNRDWQAYFEQLRQAVPPISDPKVRRLPITHLHLKSGEEYHGETAYQSYCSFINDVLTTIRRGGTDYCYFIYQIADLLQFEPELCTKLCCEDRLCPYFEVWLEQEAAHSPLTDRGTIPSNERTVK</sequence>
<protein>
    <submittedName>
        <fullName evidence="1">Uncharacterized protein</fullName>
    </submittedName>
</protein>
<keyword evidence="2" id="KW-1185">Reference proteome</keyword>
<organism evidence="1 2">
    <name type="scientific">Bariatricus massiliensis</name>
    <dbReference type="NCBI Taxonomy" id="1745713"/>
    <lineage>
        <taxon>Bacteria</taxon>
        <taxon>Bacillati</taxon>
        <taxon>Bacillota</taxon>
        <taxon>Clostridia</taxon>
        <taxon>Lachnospirales</taxon>
        <taxon>Lachnospiraceae</taxon>
        <taxon>Bariatricus</taxon>
    </lineage>
</organism>
<evidence type="ECO:0000313" key="1">
    <source>
        <dbReference type="EMBL" id="MCB7389260.1"/>
    </source>
</evidence>
<dbReference type="RefSeq" id="WP_066735844.1">
    <property type="nucleotide sequence ID" value="NZ_JAJCIQ010000020.1"/>
</dbReference>
<name>A0ABS8DLK7_9FIRM</name>
<dbReference type="Proteomes" id="UP001299546">
    <property type="component" value="Unassembled WGS sequence"/>
</dbReference>
<gene>
    <name evidence="1" type="ORF">LIZ65_18415</name>
</gene>
<comment type="caution">
    <text evidence="1">The sequence shown here is derived from an EMBL/GenBank/DDBJ whole genome shotgun (WGS) entry which is preliminary data.</text>
</comment>
<reference evidence="1 2" key="1">
    <citation type="submission" date="2021-10" db="EMBL/GenBank/DDBJ databases">
        <title>Collection of gut derived symbiotic bacterial strains cultured from healthy donors.</title>
        <authorList>
            <person name="Lin H."/>
            <person name="Littmann E."/>
            <person name="Kohout C."/>
            <person name="Pamer E.G."/>
        </authorList>
    </citation>
    <scope>NUCLEOTIDE SEQUENCE [LARGE SCALE GENOMIC DNA]</scope>
    <source>
        <strain evidence="1 2">DFI.1.165</strain>
    </source>
</reference>
<proteinExistence type="predicted"/>
<accession>A0ABS8DLK7</accession>
<dbReference type="EMBL" id="JAJCIS010000021">
    <property type="protein sequence ID" value="MCB7389260.1"/>
    <property type="molecule type" value="Genomic_DNA"/>
</dbReference>